<gene>
    <name evidence="4" type="ORF">Lp19_2902</name>
</gene>
<dbReference type="GO" id="GO:1990133">
    <property type="term" value="C:molybdopterin adenylyltransferase complex"/>
    <property type="evidence" value="ECO:0007669"/>
    <property type="project" value="TreeGrafter"/>
</dbReference>
<comment type="caution">
    <text evidence="4">The sequence shown here is derived from an EMBL/GenBank/DDBJ whole genome shotgun (WGS) entry which is preliminary data.</text>
</comment>
<dbReference type="SUPFAM" id="SSF54285">
    <property type="entry name" value="MoaD/ThiS"/>
    <property type="match status" value="1"/>
</dbReference>
<dbReference type="Proteomes" id="UP000076882">
    <property type="component" value="Unassembled WGS sequence"/>
</dbReference>
<dbReference type="Gene3D" id="3.10.20.30">
    <property type="match status" value="1"/>
</dbReference>
<evidence type="ECO:0000256" key="3">
    <source>
        <dbReference type="ARBA" id="ARBA00024247"/>
    </source>
</evidence>
<dbReference type="Pfam" id="PF02597">
    <property type="entry name" value="ThiS"/>
    <property type="match status" value="1"/>
</dbReference>
<dbReference type="InterPro" id="IPR012675">
    <property type="entry name" value="Beta-grasp_dom_sf"/>
</dbReference>
<reference evidence="4 5" key="1">
    <citation type="submission" date="2016-03" db="EMBL/GenBank/DDBJ databases">
        <title>Comparative genomics of 54 Lactobacillus plantarum strains reveals genomic uncoupling from niche constraints.</title>
        <authorList>
            <person name="Martino M.E."/>
        </authorList>
    </citation>
    <scope>NUCLEOTIDE SEQUENCE [LARGE SCALE GENOMIC DNA]</scope>
    <source>
        <strain evidence="4 5">19.1</strain>
    </source>
</reference>
<dbReference type="CDD" id="cd00754">
    <property type="entry name" value="Ubl_MoaD"/>
    <property type="match status" value="1"/>
</dbReference>
<accession>A0A165QY31</accession>
<sequence length="81" mass="8545">MELTIKLFAMLAEQIGPTVTVTVSTPATAAMVKPALSQRTPALKAVINNARIAVNQEFIADDRQVLQSTDEIALIPPVSGG</sequence>
<name>A0A165QY31_LACPN</name>
<protein>
    <recommendedName>
        <fullName evidence="3">Molybdopterin synthase sulfur carrier subunit</fullName>
    </recommendedName>
</protein>
<dbReference type="InterPro" id="IPR003749">
    <property type="entry name" value="ThiS/MoaD-like"/>
</dbReference>
<dbReference type="GO" id="GO:0000166">
    <property type="term" value="F:nucleotide binding"/>
    <property type="evidence" value="ECO:0007669"/>
    <property type="project" value="UniProtKB-KW"/>
</dbReference>
<comment type="similarity">
    <text evidence="2">Belongs to the MoaD family.</text>
</comment>
<dbReference type="PATRIC" id="fig|1590.144.peg.1262"/>
<evidence type="ECO:0000256" key="2">
    <source>
        <dbReference type="ARBA" id="ARBA00024200"/>
    </source>
</evidence>
<dbReference type="RefSeq" id="WP_011101425.1">
    <property type="nucleotide sequence ID" value="NZ_BIFE01000010.1"/>
</dbReference>
<dbReference type="GO" id="GO:0006777">
    <property type="term" value="P:Mo-molybdopterin cofactor biosynthetic process"/>
    <property type="evidence" value="ECO:0007669"/>
    <property type="project" value="InterPro"/>
</dbReference>
<dbReference type="PANTHER" id="PTHR33359:SF1">
    <property type="entry name" value="MOLYBDOPTERIN SYNTHASE SULFUR CARRIER SUBUNIT"/>
    <property type="match status" value="1"/>
</dbReference>
<dbReference type="PANTHER" id="PTHR33359">
    <property type="entry name" value="MOLYBDOPTERIN SYNTHASE SULFUR CARRIER SUBUNIT"/>
    <property type="match status" value="1"/>
</dbReference>
<proteinExistence type="inferred from homology"/>
<dbReference type="AlphaFoldDB" id="A0A165QY31"/>
<evidence type="ECO:0000256" key="1">
    <source>
        <dbReference type="ARBA" id="ARBA00022741"/>
    </source>
</evidence>
<evidence type="ECO:0000313" key="4">
    <source>
        <dbReference type="EMBL" id="KZU91616.1"/>
    </source>
</evidence>
<dbReference type="InterPro" id="IPR044672">
    <property type="entry name" value="MOCS2A"/>
</dbReference>
<dbReference type="KEGG" id="lpb:SH83_06115"/>
<keyword evidence="1" id="KW-0547">Nucleotide-binding</keyword>
<dbReference type="InterPro" id="IPR016155">
    <property type="entry name" value="Mopterin_synth/thiamin_S_b"/>
</dbReference>
<evidence type="ECO:0000313" key="5">
    <source>
        <dbReference type="Proteomes" id="UP000076882"/>
    </source>
</evidence>
<organism evidence="4 5">
    <name type="scientific">Lactiplantibacillus plantarum</name>
    <name type="common">Lactobacillus plantarum</name>
    <dbReference type="NCBI Taxonomy" id="1590"/>
    <lineage>
        <taxon>Bacteria</taxon>
        <taxon>Bacillati</taxon>
        <taxon>Bacillota</taxon>
        <taxon>Bacilli</taxon>
        <taxon>Lactobacillales</taxon>
        <taxon>Lactobacillaceae</taxon>
        <taxon>Lactiplantibacillus</taxon>
    </lineage>
</organism>
<dbReference type="EMBL" id="LUXM01000040">
    <property type="protein sequence ID" value="KZU91616.1"/>
    <property type="molecule type" value="Genomic_DNA"/>
</dbReference>